<dbReference type="AlphaFoldDB" id="A0A0A0J5X8"/>
<evidence type="ECO:0000313" key="1">
    <source>
        <dbReference type="EMBL" id="KGN32179.1"/>
    </source>
</evidence>
<protein>
    <submittedName>
        <fullName evidence="1">Uncharacterized protein</fullName>
    </submittedName>
</protein>
<organism evidence="1 2">
    <name type="scientific">Knoellia sinensis KCTC 19936</name>
    <dbReference type="NCBI Taxonomy" id="1385520"/>
    <lineage>
        <taxon>Bacteria</taxon>
        <taxon>Bacillati</taxon>
        <taxon>Actinomycetota</taxon>
        <taxon>Actinomycetes</taxon>
        <taxon>Micrococcales</taxon>
        <taxon>Intrasporangiaceae</taxon>
        <taxon>Knoellia</taxon>
    </lineage>
</organism>
<dbReference type="RefSeq" id="WP_035916434.1">
    <property type="nucleotide sequence ID" value="NZ_AVPJ01000008.1"/>
</dbReference>
<dbReference type="Proteomes" id="UP000030002">
    <property type="component" value="Unassembled WGS sequence"/>
</dbReference>
<evidence type="ECO:0000313" key="2">
    <source>
        <dbReference type="Proteomes" id="UP000030002"/>
    </source>
</evidence>
<proteinExistence type="predicted"/>
<accession>A0A0A0J5X8</accession>
<name>A0A0A0J5X8_9MICO</name>
<comment type="caution">
    <text evidence="1">The sequence shown here is derived from an EMBL/GenBank/DDBJ whole genome shotgun (WGS) entry which is preliminary data.</text>
</comment>
<keyword evidence="2" id="KW-1185">Reference proteome</keyword>
<gene>
    <name evidence="1" type="ORF">N802_11005</name>
</gene>
<dbReference type="EMBL" id="AVPJ01000008">
    <property type="protein sequence ID" value="KGN32179.1"/>
    <property type="molecule type" value="Genomic_DNA"/>
</dbReference>
<reference evidence="1 2" key="1">
    <citation type="submission" date="2013-08" db="EMBL/GenBank/DDBJ databases">
        <title>The genome sequence of Knoellia sinensis.</title>
        <authorList>
            <person name="Zhu W."/>
            <person name="Wang G."/>
        </authorList>
    </citation>
    <scope>NUCLEOTIDE SEQUENCE [LARGE SCALE GENOMIC DNA]</scope>
    <source>
        <strain evidence="1 2">KCTC 19936</strain>
    </source>
</reference>
<dbReference type="OrthoDB" id="5147465at2"/>
<sequence length="154" mass="17070">MGERVVESGIRVQWEPNVPEAVMVSDDSGRTTLAVRAHPDDADQRPLVLFWRRVEFAALTAPNDESISGHPLWHSGLSDVRWLGLVERSSRIRALTVQNSVHPSHDQRRFDFLDHYIAPLKECVAEVVAGSLETQRHGGSTLEAAAAALQTDAR</sequence>